<dbReference type="AlphaFoldDB" id="A0A7X2P6W0"/>
<dbReference type="GO" id="GO:0008658">
    <property type="term" value="F:penicillin binding"/>
    <property type="evidence" value="ECO:0007669"/>
    <property type="project" value="InterPro"/>
</dbReference>
<keyword evidence="8" id="KW-0472">Membrane</keyword>
<evidence type="ECO:0000256" key="3">
    <source>
        <dbReference type="ARBA" id="ARBA00022729"/>
    </source>
</evidence>
<evidence type="ECO:0000259" key="10">
    <source>
        <dbReference type="Pfam" id="PF21922"/>
    </source>
</evidence>
<evidence type="ECO:0000256" key="6">
    <source>
        <dbReference type="RuleBase" id="RU361140"/>
    </source>
</evidence>
<dbReference type="InterPro" id="IPR001460">
    <property type="entry name" value="PCN-bd_Tpept"/>
</dbReference>
<evidence type="ECO:0000256" key="2">
    <source>
        <dbReference type="ARBA" id="ARBA00012865"/>
    </source>
</evidence>
<dbReference type="GO" id="GO:0017001">
    <property type="term" value="P:antibiotic catabolic process"/>
    <property type="evidence" value="ECO:0007669"/>
    <property type="project" value="InterPro"/>
</dbReference>
<dbReference type="PANTHER" id="PTHR30627">
    <property type="entry name" value="PEPTIDOGLYCAN D,D-TRANSPEPTIDASE"/>
    <property type="match status" value="1"/>
</dbReference>
<evidence type="ECO:0000256" key="4">
    <source>
        <dbReference type="ARBA" id="ARBA00022801"/>
    </source>
</evidence>
<feature type="transmembrane region" description="Helical" evidence="8">
    <location>
        <begin position="38"/>
        <end position="61"/>
    </location>
</feature>
<keyword evidence="4 6" id="KW-0378">Hydrolase</keyword>
<dbReference type="Pfam" id="PF21922">
    <property type="entry name" value="PBP_dimer_2"/>
    <property type="match status" value="1"/>
</dbReference>
<dbReference type="Gene3D" id="3.90.1310.10">
    <property type="entry name" value="Penicillin-binding protein 2a (Domain 2)"/>
    <property type="match status" value="1"/>
</dbReference>
<dbReference type="SUPFAM" id="SSF56601">
    <property type="entry name" value="beta-lactamase/transpeptidase-like"/>
    <property type="match status" value="1"/>
</dbReference>
<dbReference type="GO" id="GO:0005886">
    <property type="term" value="C:plasma membrane"/>
    <property type="evidence" value="ECO:0007669"/>
    <property type="project" value="TreeGrafter"/>
</dbReference>
<organism evidence="11 12">
    <name type="scientific">Bilifractor porci</name>
    <dbReference type="NCBI Taxonomy" id="2606636"/>
    <lineage>
        <taxon>Bacteria</taxon>
        <taxon>Bacillati</taxon>
        <taxon>Bacillota</taxon>
        <taxon>Clostridia</taxon>
        <taxon>Lachnospirales</taxon>
        <taxon>Lachnospiraceae</taxon>
        <taxon>Bilifractor</taxon>
    </lineage>
</organism>
<dbReference type="InterPro" id="IPR002137">
    <property type="entry name" value="Beta-lactam_class-D_AS"/>
</dbReference>
<reference evidence="11 12" key="1">
    <citation type="submission" date="2019-08" db="EMBL/GenBank/DDBJ databases">
        <title>In-depth cultivation of the pig gut microbiome towards novel bacterial diversity and tailored functional studies.</title>
        <authorList>
            <person name="Wylensek D."/>
            <person name="Hitch T.C.A."/>
            <person name="Clavel T."/>
        </authorList>
    </citation>
    <scope>NUCLEOTIDE SEQUENCE [LARGE SCALE GENOMIC DNA]</scope>
    <source>
        <strain evidence="11 12">Oil+RF-744-WCA-WT-13</strain>
    </source>
</reference>
<feature type="domain" description="Penicillin-binding protein transpeptidase" evidence="9">
    <location>
        <begin position="183"/>
        <end position="491"/>
    </location>
</feature>
<evidence type="ECO:0000256" key="1">
    <source>
        <dbReference type="ARBA" id="ARBA00007898"/>
    </source>
</evidence>
<dbReference type="InterPro" id="IPR054120">
    <property type="entry name" value="PBPA_dimer"/>
</dbReference>
<evidence type="ECO:0000256" key="8">
    <source>
        <dbReference type="SAM" id="Phobius"/>
    </source>
</evidence>
<dbReference type="InterPro" id="IPR012338">
    <property type="entry name" value="Beta-lactam/transpept-like"/>
</dbReference>
<sequence length="500" mass="54573">MDERKRTDRRSEIRMSSQKKSKNRQKTDLKSITRPYRIVSYISLALFASLIGYMVYFQVFLSDDLLNSPYNKRQEIVQEQIVKGSLLDRSGNVLAETVTAEDGTESRNYPYGNLFAQAVGYSVYGGSGLESTENSTMLQSHADIVTQMQQDIQEEKKQGDNVTTTLSAVLQQAASDALGSNRGAVFAMDADTGEVLVDYSSPNFNPNTIEQDWESLVNSEDGVFLNRATQGQYPPGSTFKIVTALAYYRQHGTFDDFSYTCTGSYESDGYTIHCAGNEVHGQESFQDAMANSCNCAFAYMAVNLIDKDLLRQTADQMGFNQDIPVELPYNGGEFSLDANTPNQLTMQTAIGQGDTLATPMLMCMIADAVKNNGQMITPIFVKSVDSATGSNVKTVQPQVFGEVMTTEETQALEPLLEAVVQRGTAADDLSDLPYQIAGKTGTAEYGDISEGKAHSWFTGYTNTGNNDIVICAVVEDGGNGRAPATQVARSVFSAWGTGTY</sequence>
<evidence type="ECO:0000259" key="9">
    <source>
        <dbReference type="Pfam" id="PF00905"/>
    </source>
</evidence>
<evidence type="ECO:0000313" key="12">
    <source>
        <dbReference type="Proteomes" id="UP000466864"/>
    </source>
</evidence>
<keyword evidence="8" id="KW-0812">Transmembrane</keyword>
<dbReference type="EC" id="3.5.2.6" evidence="2 6"/>
<keyword evidence="5 6" id="KW-0046">Antibiotic resistance</keyword>
<dbReference type="Proteomes" id="UP000466864">
    <property type="component" value="Unassembled WGS sequence"/>
</dbReference>
<dbReference type="GO" id="GO:0008800">
    <property type="term" value="F:beta-lactamase activity"/>
    <property type="evidence" value="ECO:0007669"/>
    <property type="project" value="UniProtKB-UniRule"/>
</dbReference>
<comment type="similarity">
    <text evidence="1 6">Belongs to the class-D beta-lactamase family.</text>
</comment>
<comment type="caution">
    <text evidence="11">The sequence shown here is derived from an EMBL/GenBank/DDBJ whole genome shotgun (WGS) entry which is preliminary data.</text>
</comment>
<dbReference type="GO" id="GO:0071555">
    <property type="term" value="P:cell wall organization"/>
    <property type="evidence" value="ECO:0007669"/>
    <property type="project" value="TreeGrafter"/>
</dbReference>
<dbReference type="InterPro" id="IPR050515">
    <property type="entry name" value="Beta-lactam/transpept"/>
</dbReference>
<protein>
    <recommendedName>
        <fullName evidence="2 6">Beta-lactamase</fullName>
        <ecNumber evidence="2 6">3.5.2.6</ecNumber>
    </recommendedName>
</protein>
<feature type="compositionally biased region" description="Basic and acidic residues" evidence="7">
    <location>
        <begin position="1"/>
        <end position="13"/>
    </location>
</feature>
<accession>A0A7X2P6W0</accession>
<dbReference type="PANTHER" id="PTHR30627:SF24">
    <property type="entry name" value="PENICILLIN-BINDING PROTEIN 4B"/>
    <property type="match status" value="1"/>
</dbReference>
<keyword evidence="12" id="KW-1185">Reference proteome</keyword>
<dbReference type="PROSITE" id="PS00337">
    <property type="entry name" value="BETA_LACTAMASE_D"/>
    <property type="match status" value="1"/>
</dbReference>
<name>A0A7X2P6W0_9FIRM</name>
<dbReference type="Pfam" id="PF00905">
    <property type="entry name" value="Transpeptidase"/>
    <property type="match status" value="1"/>
</dbReference>
<keyword evidence="3" id="KW-0732">Signal</keyword>
<evidence type="ECO:0000256" key="7">
    <source>
        <dbReference type="SAM" id="MobiDB-lite"/>
    </source>
</evidence>
<proteinExistence type="inferred from homology"/>
<evidence type="ECO:0000256" key="5">
    <source>
        <dbReference type="ARBA" id="ARBA00023251"/>
    </source>
</evidence>
<comment type="catalytic activity">
    <reaction evidence="6">
        <text>a beta-lactam + H2O = a substituted beta-amino acid</text>
        <dbReference type="Rhea" id="RHEA:20401"/>
        <dbReference type="ChEBI" id="CHEBI:15377"/>
        <dbReference type="ChEBI" id="CHEBI:35627"/>
        <dbReference type="ChEBI" id="CHEBI:140347"/>
        <dbReference type="EC" id="3.5.2.6"/>
    </reaction>
</comment>
<gene>
    <name evidence="11" type="ORF">FYJ60_01160</name>
</gene>
<dbReference type="EMBL" id="VUMV01000001">
    <property type="protein sequence ID" value="MST80946.1"/>
    <property type="molecule type" value="Genomic_DNA"/>
</dbReference>
<feature type="domain" description="Penicillin binding protein A dimerisation" evidence="10">
    <location>
        <begin position="84"/>
        <end position="162"/>
    </location>
</feature>
<dbReference type="Gene3D" id="3.40.710.10">
    <property type="entry name" value="DD-peptidase/beta-lactamase superfamily"/>
    <property type="match status" value="1"/>
</dbReference>
<keyword evidence="8" id="KW-1133">Transmembrane helix</keyword>
<dbReference type="GO" id="GO:0046677">
    <property type="term" value="P:response to antibiotic"/>
    <property type="evidence" value="ECO:0007669"/>
    <property type="project" value="UniProtKB-UniRule"/>
</dbReference>
<feature type="region of interest" description="Disordered" evidence="7">
    <location>
        <begin position="1"/>
        <end position="28"/>
    </location>
</feature>
<evidence type="ECO:0000313" key="11">
    <source>
        <dbReference type="EMBL" id="MST80946.1"/>
    </source>
</evidence>